<dbReference type="GO" id="GO:0016788">
    <property type="term" value="F:hydrolase activity, acting on ester bonds"/>
    <property type="evidence" value="ECO:0007669"/>
    <property type="project" value="InterPro"/>
</dbReference>
<reference evidence="1" key="1">
    <citation type="submission" date="2023-01" db="EMBL/GenBank/DDBJ databases">
        <authorList>
            <person name="Van Ghelder C."/>
            <person name="Rancurel C."/>
        </authorList>
    </citation>
    <scope>NUCLEOTIDE SEQUENCE</scope>
    <source>
        <strain evidence="1">CNCM I-4278</strain>
    </source>
</reference>
<dbReference type="SUPFAM" id="SSF52266">
    <property type="entry name" value="SGNH hydrolase"/>
    <property type="match status" value="1"/>
</dbReference>
<dbReference type="OrthoDB" id="671439at2759"/>
<evidence type="ECO:0000313" key="1">
    <source>
        <dbReference type="EMBL" id="CAI6332558.1"/>
    </source>
</evidence>
<accession>A0A9W4UAA8</accession>
<evidence type="ECO:0000313" key="2">
    <source>
        <dbReference type="Proteomes" id="UP001152607"/>
    </source>
</evidence>
<sequence>MCGLPTPRVLEAIMDRRSSSHKLPVFVLFGDSLTQWSFDEKTEGPGWYLGCTYRDKVEIENEGYAGYTSSSVQRDFDRLIARITRPDAPPTLLITIFLGANDACLIGNSEYVPLPSFEANIRGFVDAILAQDALRETKIVLITPPPINVPDPVDDSDTDYEDLGPSMAAALAAARPDPKDDRAYRTYMSKKCYADAILRIAREYEGADDSATAERVAGLDYWKALVDAALEDQGRNSSDEDAYDEEKLPGCGLATAKEFEKGYFTDGLHLEKRGYAVLNRVLMDVVTKKWPGLSALRS</sequence>
<gene>
    <name evidence="1" type="ORF">PDIGIT_LOCUS5583</name>
</gene>
<dbReference type="Pfam" id="PF00657">
    <property type="entry name" value="Lipase_GDSL"/>
    <property type="match status" value="1"/>
</dbReference>
<comment type="caution">
    <text evidence="1">The sequence shown here is derived from an EMBL/GenBank/DDBJ whole genome shotgun (WGS) entry which is preliminary data.</text>
</comment>
<dbReference type="EMBL" id="CAOQHR010000003">
    <property type="protein sequence ID" value="CAI6332558.1"/>
    <property type="molecule type" value="Genomic_DNA"/>
</dbReference>
<protein>
    <recommendedName>
        <fullName evidence="3">SGNH hydrolase-type esterase domain-containing protein</fullName>
    </recommendedName>
</protein>
<keyword evidence="2" id="KW-1185">Reference proteome</keyword>
<dbReference type="Gene3D" id="3.40.50.1110">
    <property type="entry name" value="SGNH hydrolase"/>
    <property type="match status" value="1"/>
</dbReference>
<dbReference type="PANTHER" id="PTHR14209:SF19">
    <property type="entry name" value="ISOAMYL ACETATE-HYDROLYZING ESTERASE 1 HOMOLOG"/>
    <property type="match status" value="1"/>
</dbReference>
<organism evidence="1 2">
    <name type="scientific">Periconia digitata</name>
    <dbReference type="NCBI Taxonomy" id="1303443"/>
    <lineage>
        <taxon>Eukaryota</taxon>
        <taxon>Fungi</taxon>
        <taxon>Dikarya</taxon>
        <taxon>Ascomycota</taxon>
        <taxon>Pezizomycotina</taxon>
        <taxon>Dothideomycetes</taxon>
        <taxon>Pleosporomycetidae</taxon>
        <taxon>Pleosporales</taxon>
        <taxon>Massarineae</taxon>
        <taxon>Periconiaceae</taxon>
        <taxon>Periconia</taxon>
    </lineage>
</organism>
<dbReference type="AlphaFoldDB" id="A0A9W4UAA8"/>
<dbReference type="InterPro" id="IPR001087">
    <property type="entry name" value="GDSL"/>
</dbReference>
<proteinExistence type="predicted"/>
<dbReference type="InterPro" id="IPR036514">
    <property type="entry name" value="SGNH_hydro_sf"/>
</dbReference>
<dbReference type="InterPro" id="IPR045136">
    <property type="entry name" value="Iah1-like"/>
</dbReference>
<evidence type="ECO:0008006" key="3">
    <source>
        <dbReference type="Google" id="ProtNLM"/>
    </source>
</evidence>
<dbReference type="Proteomes" id="UP001152607">
    <property type="component" value="Unassembled WGS sequence"/>
</dbReference>
<dbReference type="PANTHER" id="PTHR14209">
    <property type="entry name" value="ISOAMYL ACETATE-HYDROLYZING ESTERASE 1"/>
    <property type="match status" value="1"/>
</dbReference>
<name>A0A9W4UAA8_9PLEO</name>